<reference evidence="1 2" key="1">
    <citation type="submission" date="2022-08" db="EMBL/GenBank/DDBJ databases">
        <title>Algoriphagus sp. CAU 1643 isolated from mud.</title>
        <authorList>
            <person name="Kim W."/>
        </authorList>
    </citation>
    <scope>NUCLEOTIDE SEQUENCE [LARGE SCALE GENOMIC DNA]</scope>
    <source>
        <strain evidence="1 2">CAU 1643</strain>
    </source>
</reference>
<dbReference type="EMBL" id="JANWGH010000001">
    <property type="protein sequence ID" value="MCS5489181.1"/>
    <property type="molecule type" value="Genomic_DNA"/>
</dbReference>
<protein>
    <recommendedName>
        <fullName evidence="3">DUF115 domain-containing protein</fullName>
    </recommendedName>
</protein>
<evidence type="ECO:0000313" key="2">
    <source>
        <dbReference type="Proteomes" id="UP001206788"/>
    </source>
</evidence>
<keyword evidence="2" id="KW-1185">Reference proteome</keyword>
<evidence type="ECO:0000313" key="1">
    <source>
        <dbReference type="EMBL" id="MCS5489181.1"/>
    </source>
</evidence>
<gene>
    <name evidence="1" type="ORF">NY014_01995</name>
</gene>
<organism evidence="1 2">
    <name type="scientific">Algoriphagus limi</name>
    <dbReference type="NCBI Taxonomy" id="2975273"/>
    <lineage>
        <taxon>Bacteria</taxon>
        <taxon>Pseudomonadati</taxon>
        <taxon>Bacteroidota</taxon>
        <taxon>Cytophagia</taxon>
        <taxon>Cytophagales</taxon>
        <taxon>Cyclobacteriaceae</taxon>
        <taxon>Algoriphagus</taxon>
    </lineage>
</organism>
<evidence type="ECO:0008006" key="3">
    <source>
        <dbReference type="Google" id="ProtNLM"/>
    </source>
</evidence>
<sequence>MIQKEILNPYKTAFGKIYRAIFHDIVDRLLWDLNPESWKSRKKLKALHNKYAGQKAVILFNGPSLKNVDFSLLEGVFTIGLNKINLLYETVPTFRPSMIVASDLIINKQNQDYFNTEKNIPIFLDHRCSGFIKKKHNIFFLHSLVDSSFVKKPLYSISHIGSTPYYAFQLLYFMGFKEVAIIGADHNFPDIKPLQVGENLEEDNFHFHKNYHKKGEVNQAPDKIRMELAFRDAKLAFDGDNRKIYNSTSGGKLEVFERIGLEEFLKK</sequence>
<proteinExistence type="predicted"/>
<dbReference type="RefSeq" id="WP_259412856.1">
    <property type="nucleotide sequence ID" value="NZ_JANWGH010000001.1"/>
</dbReference>
<comment type="caution">
    <text evidence="1">The sequence shown here is derived from an EMBL/GenBank/DDBJ whole genome shotgun (WGS) entry which is preliminary data.</text>
</comment>
<accession>A0ABT2G1N9</accession>
<dbReference type="Gene3D" id="3.90.1480.10">
    <property type="entry name" value="Alpha-2,3-sialyltransferase"/>
    <property type="match status" value="1"/>
</dbReference>
<name>A0ABT2G1N9_9BACT</name>
<dbReference type="Proteomes" id="UP001206788">
    <property type="component" value="Unassembled WGS sequence"/>
</dbReference>